<keyword evidence="1" id="KW-1133">Transmembrane helix</keyword>
<organism evidence="3 4">
    <name type="scientific">Nocardia seriolae</name>
    <dbReference type="NCBI Taxonomy" id="37332"/>
    <lineage>
        <taxon>Bacteria</taxon>
        <taxon>Bacillati</taxon>
        <taxon>Actinomycetota</taxon>
        <taxon>Actinomycetes</taxon>
        <taxon>Mycobacteriales</taxon>
        <taxon>Nocardiaceae</taxon>
        <taxon>Nocardia</taxon>
    </lineage>
</organism>
<feature type="transmembrane region" description="Helical" evidence="1">
    <location>
        <begin position="21"/>
        <end position="41"/>
    </location>
</feature>
<name>A0ABC9YWW0_9NOCA</name>
<evidence type="ECO:0000313" key="2">
    <source>
        <dbReference type="EMBL" id="APB01071.1"/>
    </source>
</evidence>
<keyword evidence="1" id="KW-0472">Membrane</keyword>
<dbReference type="EMBL" id="CP017839">
    <property type="protein sequence ID" value="APB01071.1"/>
    <property type="molecule type" value="Genomic_DNA"/>
</dbReference>
<reference evidence="2 5" key="3">
    <citation type="submission" date="2016-10" db="EMBL/GenBank/DDBJ databases">
        <title>Genome sequence of Nocardia seriolae strain EM150506, isolated from Anguila japonica.</title>
        <authorList>
            <person name="Han H.-J."/>
        </authorList>
    </citation>
    <scope>NUCLEOTIDE SEQUENCE [LARGE SCALE GENOMIC DNA]</scope>
    <source>
        <strain evidence="2 5">EM150506</strain>
    </source>
</reference>
<evidence type="ECO:0000256" key="1">
    <source>
        <dbReference type="SAM" id="Phobius"/>
    </source>
</evidence>
<evidence type="ECO:0000313" key="3">
    <source>
        <dbReference type="EMBL" id="GAP29546.1"/>
    </source>
</evidence>
<dbReference type="Proteomes" id="UP000180166">
    <property type="component" value="Chromosome"/>
</dbReference>
<evidence type="ECO:0000313" key="5">
    <source>
        <dbReference type="Proteomes" id="UP000180166"/>
    </source>
</evidence>
<dbReference type="EMBL" id="BBYQ01000058">
    <property type="protein sequence ID" value="GAP29546.1"/>
    <property type="molecule type" value="Genomic_DNA"/>
</dbReference>
<dbReference type="RefSeq" id="WP_228102624.1">
    <property type="nucleotide sequence ID" value="NZ_AP017900.1"/>
</dbReference>
<dbReference type="GeneID" id="93369935"/>
<protein>
    <submittedName>
        <fullName evidence="3">Uncharacterized protein</fullName>
    </submittedName>
</protein>
<accession>A0ABC9YWW0</accession>
<reference evidence="3 4" key="2">
    <citation type="journal article" date="2016" name="Genome Announc.">
        <title>Draft Genome Sequence of Erythromycin- and Oxytetracycline-Sensitive Nocardia seriolae Strain U-1 (NBRC 110359).</title>
        <authorList>
            <person name="Imajoh M."/>
            <person name="Sukeda M."/>
            <person name="Shimizu M."/>
            <person name="Yamane J."/>
            <person name="Ohnishi K."/>
            <person name="Oshima S."/>
        </authorList>
    </citation>
    <scope>NUCLEOTIDE SEQUENCE [LARGE SCALE GENOMIC DNA]</scope>
    <source>
        <strain evidence="3 4">U-1</strain>
    </source>
</reference>
<reference evidence="4" key="1">
    <citation type="submission" date="2015-07" db="EMBL/GenBank/DDBJ databases">
        <title>Nocardia seriolae U-1 whole genome shotgun sequence.</title>
        <authorList>
            <person name="Imajoh M."/>
            <person name="Fukumoto Y."/>
            <person name="Sukeda M."/>
            <person name="Yamane J."/>
            <person name="Yamasaki K."/>
            <person name="Shimizu M."/>
            <person name="Ohnishi K."/>
            <person name="Oshima S."/>
        </authorList>
    </citation>
    <scope>NUCLEOTIDE SEQUENCE [LARGE SCALE GENOMIC DNA]</scope>
    <source>
        <strain evidence="4">U-1</strain>
    </source>
</reference>
<dbReference type="KEGG" id="nsr:NS506_07044"/>
<proteinExistence type="predicted"/>
<gene>
    <name evidence="2" type="ORF">NS506_07044</name>
    <name evidence="3" type="ORF">NSK11_contig00058-0040</name>
</gene>
<evidence type="ECO:0000313" key="4">
    <source>
        <dbReference type="Proteomes" id="UP000037179"/>
    </source>
</evidence>
<dbReference type="AlphaFoldDB" id="A0ABC9YWW0"/>
<sequence length="142" mass="15687">MSSKPLVSLRLAADTVRGHRRGILGWTVGSAVAITAIGAGFRSETERFAGCPKGMADSMQAGVQAMRLLRWPADRLDTLGGYLTYHNITLLVLFLTLYAAVQGEERSVAPRPGTRSSRSWPPDERGHSWCATAPWDSRWCWR</sequence>
<keyword evidence="4" id="KW-1185">Reference proteome</keyword>
<dbReference type="Proteomes" id="UP000037179">
    <property type="component" value="Unassembled WGS sequence"/>
</dbReference>
<keyword evidence="1" id="KW-0812">Transmembrane</keyword>
<feature type="transmembrane region" description="Helical" evidence="1">
    <location>
        <begin position="82"/>
        <end position="101"/>
    </location>
</feature>